<keyword evidence="2" id="KW-1185">Reference proteome</keyword>
<reference evidence="1" key="1">
    <citation type="submission" date="2022-02" db="EMBL/GenBank/DDBJ databases">
        <title>Plant Genome Project.</title>
        <authorList>
            <person name="Zhang R.-G."/>
        </authorList>
    </citation>
    <scope>NUCLEOTIDE SEQUENCE</scope>
    <source>
        <strain evidence="1">AT1</strain>
    </source>
</reference>
<gene>
    <name evidence="1" type="ORF">RHMOL_Rhmol10G0305500</name>
</gene>
<organism evidence="1 2">
    <name type="scientific">Rhododendron molle</name>
    <name type="common">Chinese azalea</name>
    <name type="synonym">Azalea mollis</name>
    <dbReference type="NCBI Taxonomy" id="49168"/>
    <lineage>
        <taxon>Eukaryota</taxon>
        <taxon>Viridiplantae</taxon>
        <taxon>Streptophyta</taxon>
        <taxon>Embryophyta</taxon>
        <taxon>Tracheophyta</taxon>
        <taxon>Spermatophyta</taxon>
        <taxon>Magnoliopsida</taxon>
        <taxon>eudicotyledons</taxon>
        <taxon>Gunneridae</taxon>
        <taxon>Pentapetalae</taxon>
        <taxon>asterids</taxon>
        <taxon>Ericales</taxon>
        <taxon>Ericaceae</taxon>
        <taxon>Ericoideae</taxon>
        <taxon>Rhodoreae</taxon>
        <taxon>Rhododendron</taxon>
    </lineage>
</organism>
<dbReference type="EMBL" id="CM046397">
    <property type="protein sequence ID" value="KAI8537063.1"/>
    <property type="molecule type" value="Genomic_DNA"/>
</dbReference>
<accession>A0ACC0M7P2</accession>
<dbReference type="Proteomes" id="UP001062846">
    <property type="component" value="Chromosome 10"/>
</dbReference>
<evidence type="ECO:0000313" key="1">
    <source>
        <dbReference type="EMBL" id="KAI8537063.1"/>
    </source>
</evidence>
<name>A0ACC0M7P2_RHOML</name>
<comment type="caution">
    <text evidence="1">The sequence shown here is derived from an EMBL/GenBank/DDBJ whole genome shotgun (WGS) entry which is preliminary data.</text>
</comment>
<sequence length="223" mass="24484">MKLSRDGLLSPPSTSATCGSGEKPTDATIHACRPTKKLKETTEEFISNTPLIAEDGGVVLGSKKTTVFLVDAKTGRLIYTYKMSDPPSTSQSNVVNSVLNSTTFDELGKSGSLNFEPDELPLYITRTDYSLKSFALNSDKVLWNMTVAEIGAAYLCQDTENSFSGALSDSEFPPAPEVNFSMPLPCQSKAVVYRFRRHNMLGPFYKPNMLPEAHDNPIVKTIW</sequence>
<protein>
    <submittedName>
        <fullName evidence="1">Uncharacterized protein</fullName>
    </submittedName>
</protein>
<evidence type="ECO:0000313" key="2">
    <source>
        <dbReference type="Proteomes" id="UP001062846"/>
    </source>
</evidence>
<proteinExistence type="predicted"/>